<reference evidence="3 4" key="1">
    <citation type="submission" date="2017-01" db="EMBL/GenBank/DDBJ databases">
        <authorList>
            <consortium name="Urmite Genomes"/>
        </authorList>
    </citation>
    <scope>NUCLEOTIDE SEQUENCE [LARGE SCALE GENOMIC DNA]</scope>
    <source>
        <strain evidence="3 4">AB308</strain>
    </source>
</reference>
<feature type="domain" description="DUF732" evidence="2">
    <location>
        <begin position="28"/>
        <end position="89"/>
    </location>
</feature>
<dbReference type="AlphaFoldDB" id="A0A2U3NIJ1"/>
<dbReference type="Proteomes" id="UP000241595">
    <property type="component" value="Unassembled WGS sequence"/>
</dbReference>
<evidence type="ECO:0000256" key="1">
    <source>
        <dbReference type="SAM" id="SignalP"/>
    </source>
</evidence>
<keyword evidence="4" id="KW-1185">Reference proteome</keyword>
<organism evidence="3 4">
    <name type="scientific">Mycobacterium terramassiliense</name>
    <dbReference type="NCBI Taxonomy" id="1841859"/>
    <lineage>
        <taxon>Bacteria</taxon>
        <taxon>Bacillati</taxon>
        <taxon>Actinomycetota</taxon>
        <taxon>Actinomycetes</taxon>
        <taxon>Mycobacteriales</taxon>
        <taxon>Mycobacteriaceae</taxon>
        <taxon>Mycobacterium</taxon>
    </lineage>
</organism>
<dbReference type="RefSeq" id="WP_077102820.1">
    <property type="nucleotide sequence ID" value="NZ_LT717701.1"/>
</dbReference>
<dbReference type="InterPro" id="IPR007969">
    <property type="entry name" value="DUF732"/>
</dbReference>
<dbReference type="OrthoDB" id="4750613at2"/>
<proteinExistence type="predicted"/>
<evidence type="ECO:0000313" key="4">
    <source>
        <dbReference type="Proteomes" id="UP000241595"/>
    </source>
</evidence>
<protein>
    <recommendedName>
        <fullName evidence="2">DUF732 domain-containing protein</fullName>
    </recommendedName>
</protein>
<name>A0A2U3NIJ1_9MYCO</name>
<feature type="chain" id="PRO_5039122574" description="DUF732 domain-containing protein" evidence="1">
    <location>
        <begin position="29"/>
        <end position="95"/>
    </location>
</feature>
<dbReference type="EMBL" id="FTRV01000016">
    <property type="protein sequence ID" value="SPM31310.1"/>
    <property type="molecule type" value="Genomic_DNA"/>
</dbReference>
<sequence length="95" mass="9488">MFTTRITAAVATALGTAAVGLAVATAGAAGATTFSTNQDAIQAGHQVCTELAAGKSKAAVALMLTTQARMSPRQAGYFVAAATKFYCPQFAGQAT</sequence>
<gene>
    <name evidence="3" type="ORF">MTAB308_4823</name>
</gene>
<evidence type="ECO:0000313" key="3">
    <source>
        <dbReference type="EMBL" id="SPM31310.1"/>
    </source>
</evidence>
<feature type="signal peptide" evidence="1">
    <location>
        <begin position="1"/>
        <end position="28"/>
    </location>
</feature>
<dbReference type="Pfam" id="PF05305">
    <property type="entry name" value="DUF732"/>
    <property type="match status" value="1"/>
</dbReference>
<keyword evidence="1" id="KW-0732">Signal</keyword>
<dbReference type="STRING" id="1841859.GCA_900157385_04826"/>
<evidence type="ECO:0000259" key="2">
    <source>
        <dbReference type="Pfam" id="PF05305"/>
    </source>
</evidence>
<accession>A0A2U3NIJ1</accession>